<protein>
    <submittedName>
        <fullName evidence="2">Uncharacterized protein</fullName>
    </submittedName>
</protein>
<accession>H0ER00</accession>
<name>H0ER00_GLAL7</name>
<dbReference type="HOGENOM" id="CLU_1635569_0_0_1"/>
<dbReference type="AlphaFoldDB" id="H0ER00"/>
<feature type="region of interest" description="Disordered" evidence="1">
    <location>
        <begin position="1"/>
        <end position="54"/>
    </location>
</feature>
<feature type="compositionally biased region" description="Basic and acidic residues" evidence="1">
    <location>
        <begin position="1"/>
        <end position="34"/>
    </location>
</feature>
<dbReference type="EMBL" id="AGUE01000130">
    <property type="protein sequence ID" value="EHK99051.1"/>
    <property type="molecule type" value="Genomic_DNA"/>
</dbReference>
<comment type="caution">
    <text evidence="2">The sequence shown here is derived from an EMBL/GenBank/DDBJ whole genome shotgun (WGS) entry which is preliminary data.</text>
</comment>
<organism evidence="2 3">
    <name type="scientific">Glarea lozoyensis (strain ATCC 74030 / MF5533)</name>
    <dbReference type="NCBI Taxonomy" id="1104152"/>
    <lineage>
        <taxon>Eukaryota</taxon>
        <taxon>Fungi</taxon>
        <taxon>Dikarya</taxon>
        <taxon>Ascomycota</taxon>
        <taxon>Pezizomycotina</taxon>
        <taxon>Leotiomycetes</taxon>
        <taxon>Helotiales</taxon>
        <taxon>Helotiaceae</taxon>
        <taxon>Glarea</taxon>
    </lineage>
</organism>
<reference evidence="2 3" key="1">
    <citation type="journal article" date="2012" name="Eukaryot. Cell">
        <title>Genome sequence of the fungus Glarea lozoyensis: the first genome sequence of a species from the Helotiaceae family.</title>
        <authorList>
            <person name="Youssar L."/>
            <person name="Gruening B.A."/>
            <person name="Erxleben A."/>
            <person name="Guenther S."/>
            <person name="Huettel W."/>
        </authorList>
    </citation>
    <scope>NUCLEOTIDE SEQUENCE [LARGE SCALE GENOMIC DNA]</scope>
    <source>
        <strain evidence="3">ATCC 74030 / MF5533</strain>
    </source>
</reference>
<gene>
    <name evidence="2" type="ORF">M7I_5109</name>
</gene>
<evidence type="ECO:0000256" key="1">
    <source>
        <dbReference type="SAM" id="MobiDB-lite"/>
    </source>
</evidence>
<proteinExistence type="predicted"/>
<feature type="region of interest" description="Disordered" evidence="1">
    <location>
        <begin position="71"/>
        <end position="162"/>
    </location>
</feature>
<dbReference type="Proteomes" id="UP000005446">
    <property type="component" value="Unassembled WGS sequence"/>
</dbReference>
<keyword evidence="3" id="KW-1185">Reference proteome</keyword>
<sequence length="162" mass="19042">MSRRGDTMYEEREFYAREERPPPARTQVREREREFEETDTYSRRGGPVRDNRPDFLRDDYDLWNDDHDHLPRQFESSRGPRGLFAAGRPPLHQFKRPTVRGWSSEKDTALPLPSELSAPRDLSVADPHLRRQSRKPTGLELLSENARDLDRIPLLHHSSAQE</sequence>
<evidence type="ECO:0000313" key="2">
    <source>
        <dbReference type="EMBL" id="EHK99051.1"/>
    </source>
</evidence>
<dbReference type="InParanoid" id="H0ER00"/>
<evidence type="ECO:0000313" key="3">
    <source>
        <dbReference type="Proteomes" id="UP000005446"/>
    </source>
</evidence>